<dbReference type="Pfam" id="PF14438">
    <property type="entry name" value="SM-ATX"/>
    <property type="match status" value="1"/>
</dbReference>
<feature type="region of interest" description="Disordered" evidence="2">
    <location>
        <begin position="227"/>
        <end position="400"/>
    </location>
</feature>
<feature type="compositionally biased region" description="Gly residues" evidence="2">
    <location>
        <begin position="70"/>
        <end position="83"/>
    </location>
</feature>
<name>A0A7J5YAS3_DISMA</name>
<comment type="similarity">
    <text evidence="1">Belongs to the ataxin-2 family.</text>
</comment>
<proteinExistence type="inferred from homology"/>
<dbReference type="GO" id="GO:0034063">
    <property type="term" value="P:stress granule assembly"/>
    <property type="evidence" value="ECO:0007669"/>
    <property type="project" value="TreeGrafter"/>
</dbReference>
<feature type="compositionally biased region" description="Basic and acidic residues" evidence="2">
    <location>
        <begin position="227"/>
        <end position="250"/>
    </location>
</feature>
<dbReference type="AlphaFoldDB" id="A0A7J5YAS3"/>
<feature type="compositionally biased region" description="Polar residues" evidence="2">
    <location>
        <begin position="653"/>
        <end position="668"/>
    </location>
</feature>
<dbReference type="SMART" id="SM01272">
    <property type="entry name" value="LsmAD"/>
    <property type="match status" value="1"/>
</dbReference>
<feature type="compositionally biased region" description="Polar residues" evidence="2">
    <location>
        <begin position="683"/>
        <end position="692"/>
    </location>
</feature>
<dbReference type="InterPro" id="IPR025852">
    <property type="entry name" value="SM_dom_ATX"/>
</dbReference>
<feature type="region of interest" description="Disordered" evidence="2">
    <location>
        <begin position="439"/>
        <end position="503"/>
    </location>
</feature>
<feature type="compositionally biased region" description="Low complexity" evidence="2">
    <location>
        <begin position="772"/>
        <end position="785"/>
    </location>
</feature>
<dbReference type="GO" id="GO:0003729">
    <property type="term" value="F:mRNA binding"/>
    <property type="evidence" value="ECO:0007669"/>
    <property type="project" value="TreeGrafter"/>
</dbReference>
<dbReference type="Pfam" id="PF06741">
    <property type="entry name" value="LsmAD"/>
    <property type="match status" value="1"/>
</dbReference>
<dbReference type="Proteomes" id="UP000518266">
    <property type="component" value="Unassembled WGS sequence"/>
</dbReference>
<feature type="region of interest" description="Disordered" evidence="2">
    <location>
        <begin position="65"/>
        <end position="88"/>
    </location>
</feature>
<evidence type="ECO:0000259" key="3">
    <source>
        <dbReference type="SMART" id="SM01272"/>
    </source>
</evidence>
<feature type="compositionally biased region" description="Basic and acidic residues" evidence="2">
    <location>
        <begin position="405"/>
        <end position="414"/>
    </location>
</feature>
<dbReference type="PANTHER" id="PTHR12854">
    <property type="entry name" value="ATAXIN 2-RELATED"/>
    <property type="match status" value="1"/>
</dbReference>
<feature type="domain" description="LsmAD" evidence="3">
    <location>
        <begin position="176"/>
        <end position="245"/>
    </location>
</feature>
<feature type="region of interest" description="Disordered" evidence="2">
    <location>
        <begin position="857"/>
        <end position="881"/>
    </location>
</feature>
<comment type="caution">
    <text evidence="4">The sequence shown here is derived from an EMBL/GenBank/DDBJ whole genome shotgun (WGS) entry which is preliminary data.</text>
</comment>
<feature type="region of interest" description="Disordered" evidence="2">
    <location>
        <begin position="740"/>
        <end position="786"/>
    </location>
</feature>
<keyword evidence="5" id="KW-1185">Reference proteome</keyword>
<protein>
    <recommendedName>
        <fullName evidence="3">LsmAD domain-containing protein</fullName>
    </recommendedName>
</protein>
<dbReference type="InterPro" id="IPR009604">
    <property type="entry name" value="LsmAD_domain"/>
</dbReference>
<feature type="compositionally biased region" description="Polar residues" evidence="2">
    <location>
        <begin position="749"/>
        <end position="767"/>
    </location>
</feature>
<dbReference type="EMBL" id="JAAKFY010000014">
    <property type="protein sequence ID" value="KAF3845879.1"/>
    <property type="molecule type" value="Genomic_DNA"/>
</dbReference>
<feature type="compositionally biased region" description="Low complexity" evidence="2">
    <location>
        <begin position="472"/>
        <end position="482"/>
    </location>
</feature>
<dbReference type="GO" id="GO:0010494">
    <property type="term" value="C:cytoplasmic stress granule"/>
    <property type="evidence" value="ECO:0007669"/>
    <property type="project" value="TreeGrafter"/>
</dbReference>
<evidence type="ECO:0000313" key="4">
    <source>
        <dbReference type="EMBL" id="KAF3845879.1"/>
    </source>
</evidence>
<feature type="region of interest" description="Disordered" evidence="2">
    <location>
        <begin position="405"/>
        <end position="424"/>
    </location>
</feature>
<sequence length="881" mass="95315">MQHTLMSAVYLQVFDGVYNNARMLHFLTAVVGSTCDVRVKNGAAYEGVFKTLSSQCELAVDAVHKQSNGDGDGGGGGEEGGGSQSSQPKIEDITDTMIFSPADLVTMTCRDVDLNFAVRDTFTDTSISATRVNGDHREKVLQRWDGNGNGENFELEADASNGWDANEMFKFNEETYGVKSTYDSSLSMYTMPLEKGTSEGFRQREARAARLANEIEGSLQYRRRVSLENDEGRSEEDKYSSVVREREERASPGFTPTGREGKYIPLPQRAREIGMGRSGASGRTAPPSSSRHPRPAPPPPNPRLTAAARCPSEAPTLPTNHRAAHPRPAALPAPITSSRTPSLTHRPSVTTHALLTSPKSQRLQSRTLRNPNSQSSAAVSRATPLDLPMGGPVFLDSNSTSALKRSESLAEGKSTKAPSVQQRNQLEELRKFGKEFRLQPTSPAASPASADPAQHDSSRPNLCPPLPRTCSRPLRLLLAPRPQGRRGRSLGPASRPPAARRAAPQMYQYTINQGKYPRAKGPVVGQRPEHHPSSTSPMISAAASAAGPPLVASPYPQSYLQYGQMIQTLPPHYHGQPVYSMLQGGARMLTSGAPPQQMGPPGGQYPARLRACRGNSRPCMSFSHHSGAMHHPQPSSTPTGNQPPPQHSAPSPGHNQSSQAGPQPQNMFHTGGLSAPTPPNMQPGHSSPQASYAMQGYSLPTHQALPHGFPSISQLTQQEAWRAPTTLLVTACRPSCCTTSPLSRAGAPTPSTAPSRGPHSTSTSDTPKLSRCRLTPPSSCPSTPLQTEALPHRWIQERKKKPPHPKKKIPKQLVTFPLPDTKLTLSFLPTSSFRHERFWIFKCKYRLFSLGAGLKTTDDSGNSPPPPPHTSSVLLQKKPVH</sequence>
<evidence type="ECO:0000313" key="5">
    <source>
        <dbReference type="Proteomes" id="UP000518266"/>
    </source>
</evidence>
<organism evidence="4 5">
    <name type="scientific">Dissostichus mawsoni</name>
    <name type="common">Antarctic cod</name>
    <dbReference type="NCBI Taxonomy" id="36200"/>
    <lineage>
        <taxon>Eukaryota</taxon>
        <taxon>Metazoa</taxon>
        <taxon>Chordata</taxon>
        <taxon>Craniata</taxon>
        <taxon>Vertebrata</taxon>
        <taxon>Euteleostomi</taxon>
        <taxon>Actinopterygii</taxon>
        <taxon>Neopterygii</taxon>
        <taxon>Teleostei</taxon>
        <taxon>Neoteleostei</taxon>
        <taxon>Acanthomorphata</taxon>
        <taxon>Eupercaria</taxon>
        <taxon>Perciformes</taxon>
        <taxon>Notothenioidei</taxon>
        <taxon>Nototheniidae</taxon>
        <taxon>Dissostichus</taxon>
    </lineage>
</organism>
<dbReference type="OrthoDB" id="2275718at2759"/>
<gene>
    <name evidence="4" type="ORF">F7725_002957</name>
</gene>
<reference evidence="4 5" key="1">
    <citation type="submission" date="2020-03" db="EMBL/GenBank/DDBJ databases">
        <title>Dissostichus mawsoni Genome sequencing and assembly.</title>
        <authorList>
            <person name="Park H."/>
        </authorList>
    </citation>
    <scope>NUCLEOTIDE SEQUENCE [LARGE SCALE GENOMIC DNA]</scope>
    <source>
        <strain evidence="4">DM0001</strain>
        <tissue evidence="4">Muscle</tissue>
    </source>
</reference>
<evidence type="ECO:0000256" key="1">
    <source>
        <dbReference type="ARBA" id="ARBA00007503"/>
    </source>
</evidence>
<dbReference type="PANTHER" id="PTHR12854:SF8">
    <property type="entry name" value="ATAXIN-2-LIKE PROTEIN"/>
    <property type="match status" value="1"/>
</dbReference>
<feature type="region of interest" description="Disordered" evidence="2">
    <location>
        <begin position="516"/>
        <end position="540"/>
    </location>
</feature>
<feature type="region of interest" description="Disordered" evidence="2">
    <location>
        <begin position="589"/>
        <end position="692"/>
    </location>
</feature>
<feature type="compositionally biased region" description="Low complexity" evidence="2">
    <location>
        <begin position="492"/>
        <end position="503"/>
    </location>
</feature>
<feature type="compositionally biased region" description="Polar residues" evidence="2">
    <location>
        <begin position="335"/>
        <end position="378"/>
    </location>
</feature>
<feature type="compositionally biased region" description="Low complexity" evidence="2">
    <location>
        <begin position="439"/>
        <end position="452"/>
    </location>
</feature>
<accession>A0A7J5YAS3</accession>
<dbReference type="InterPro" id="IPR045117">
    <property type="entry name" value="ATXN2-like"/>
</dbReference>
<evidence type="ECO:0000256" key="2">
    <source>
        <dbReference type="SAM" id="MobiDB-lite"/>
    </source>
</evidence>